<proteinExistence type="predicted"/>
<evidence type="ECO:0000313" key="2">
    <source>
        <dbReference type="Proteomes" id="UP000290331"/>
    </source>
</evidence>
<accession>A0A410TBS8</accession>
<reference evidence="1 2" key="1">
    <citation type="submission" date="2019-01" db="EMBL/GenBank/DDBJ databases">
        <authorList>
            <person name="Kinder M."/>
            <person name="Sitio E."/>
            <person name="Ackerson L."/>
            <person name="Anderson L."/>
            <person name="Cottrell A."/>
            <person name="Eggleston T."/>
            <person name="Kiefer A."/>
            <person name="Ukcamaj A."/>
            <person name="Vendrell P."/>
            <person name="Waytashek C."/>
            <person name="Yeo A."/>
            <person name="Braley A.B."/>
            <person name="Ettinger A.-S.H."/>
            <person name="Ettinger W.F."/>
            <person name="Anders K.R."/>
            <person name="Bradley K.W."/>
            <person name="Asai D.J."/>
            <person name="Bowman C.A."/>
            <person name="Russell D.A."/>
            <person name="Pope W.H."/>
            <person name="Jacobs-Sera D."/>
            <person name="Hendrix R.W."/>
            <person name="Hatfull G.F."/>
        </authorList>
    </citation>
    <scope>NUCLEOTIDE SEQUENCE [LARGE SCALE GENOMIC DNA]</scope>
</reference>
<dbReference type="EMBL" id="MK376955">
    <property type="protein sequence ID" value="QAU06510.1"/>
    <property type="molecule type" value="Genomic_DNA"/>
</dbReference>
<protein>
    <submittedName>
        <fullName evidence="1">Uncharacterized protein</fullName>
    </submittedName>
</protein>
<evidence type="ECO:0000313" key="1">
    <source>
        <dbReference type="EMBL" id="QAU06510.1"/>
    </source>
</evidence>
<keyword evidence="2" id="KW-1185">Reference proteome</keyword>
<dbReference type="RefSeq" id="YP_009953183.1">
    <property type="nucleotide sequence ID" value="NC_051619.1"/>
</dbReference>
<organism evidence="1 2">
    <name type="scientific">Mycobacterium phage KiSi</name>
    <dbReference type="NCBI Taxonomy" id="2507856"/>
    <lineage>
        <taxon>Viruses</taxon>
        <taxon>Duplodnaviria</taxon>
        <taxon>Heunggongvirae</taxon>
        <taxon>Uroviricota</taxon>
        <taxon>Caudoviricetes</taxon>
        <taxon>Weiservirinae</taxon>
        <taxon>Anayavirus</taxon>
        <taxon>Anayavirus kisi</taxon>
    </lineage>
</organism>
<gene>
    <name evidence="1" type="primary">92</name>
    <name evidence="1" type="ORF">SEA_KISI_92</name>
</gene>
<sequence>MYEMTEHERRAYGIGKDAFLNREKLDEVLDWACAEGIVPDTLTVDRHACMGWAAAEYASLGRS</sequence>
<dbReference type="KEGG" id="vg:60324650"/>
<name>A0A410TBS8_9CAUD</name>
<dbReference type="Proteomes" id="UP000290331">
    <property type="component" value="Segment"/>
</dbReference>
<dbReference type="GeneID" id="60324650"/>